<comment type="caution">
    <text evidence="1">The sequence shown here is derived from an EMBL/GenBank/DDBJ whole genome shotgun (WGS) entry which is preliminary data.</text>
</comment>
<dbReference type="RefSeq" id="WP_099982851.1">
    <property type="nucleotide sequence ID" value="NZ_JAEVFO010000031.1"/>
</dbReference>
<reference evidence="1 2" key="1">
    <citation type="submission" date="2020-12" db="EMBL/GenBank/DDBJ databases">
        <title>Genome of Pca MAFF 106156.</title>
        <authorList>
            <person name="Fujikawa T."/>
            <person name="Inoue Y."/>
        </authorList>
    </citation>
    <scope>NUCLEOTIDE SEQUENCE [LARGE SCALE GENOMIC DNA]</scope>
    <source>
        <strain evidence="1 2">MAFF 106156</strain>
    </source>
</reference>
<evidence type="ECO:0000313" key="1">
    <source>
        <dbReference type="EMBL" id="MBM0139710.1"/>
    </source>
</evidence>
<evidence type="ECO:0000313" key="2">
    <source>
        <dbReference type="Proteomes" id="UP000644195"/>
    </source>
</evidence>
<dbReference type="EMBL" id="JAEVFO010000031">
    <property type="protein sequence ID" value="MBM0139710.1"/>
    <property type="molecule type" value="Genomic_DNA"/>
</dbReference>
<protein>
    <submittedName>
        <fullName evidence="1">Uncharacterized protein</fullName>
    </submittedName>
</protein>
<accession>A0ABS1XDX8</accession>
<proteinExistence type="predicted"/>
<gene>
    <name evidence="1" type="ORF">JHZ66_12930</name>
</gene>
<dbReference type="Proteomes" id="UP000644195">
    <property type="component" value="Unassembled WGS sequence"/>
</dbReference>
<sequence>MENVSPVKCLQWVARHGHVVYDARRAGSGSKLPGGSNQSRKSASIPGFEAEALHGRSMEILSYSPLVITHAIASEGSGCKKGRFERFFCFSVFALPSR</sequence>
<organism evidence="1 2">
    <name type="scientific">Pseudomonas cannabina pv. alisalensis</name>
    <dbReference type="NCBI Taxonomy" id="757414"/>
    <lineage>
        <taxon>Bacteria</taxon>
        <taxon>Pseudomonadati</taxon>
        <taxon>Pseudomonadota</taxon>
        <taxon>Gammaproteobacteria</taxon>
        <taxon>Pseudomonadales</taxon>
        <taxon>Pseudomonadaceae</taxon>
        <taxon>Pseudomonas</taxon>
    </lineage>
</organism>
<name>A0ABS1XDX8_PSEC1</name>
<keyword evidence="2" id="KW-1185">Reference proteome</keyword>